<dbReference type="OrthoDB" id="6730379at2759"/>
<evidence type="ECO:0000256" key="7">
    <source>
        <dbReference type="SAM" id="Phobius"/>
    </source>
</evidence>
<comment type="caution">
    <text evidence="9">The sequence shown here is derived from an EMBL/GenBank/DDBJ whole genome shotgun (WGS) entry which is preliminary data.</text>
</comment>
<feature type="transmembrane region" description="Helical" evidence="7">
    <location>
        <begin position="328"/>
        <end position="348"/>
    </location>
</feature>
<dbReference type="GO" id="GO:0016020">
    <property type="term" value="C:membrane"/>
    <property type="evidence" value="ECO:0007669"/>
    <property type="project" value="UniProtKB-SubCell"/>
</dbReference>
<proteinExistence type="inferred from homology"/>
<evidence type="ECO:0000313" key="9">
    <source>
        <dbReference type="EMBL" id="ODM17242.1"/>
    </source>
</evidence>
<feature type="transmembrane region" description="Helical" evidence="7">
    <location>
        <begin position="387"/>
        <end position="407"/>
    </location>
</feature>
<dbReference type="Pfam" id="PF07690">
    <property type="entry name" value="MFS_1"/>
    <property type="match status" value="1"/>
</dbReference>
<feature type="domain" description="Major facilitator superfamily (MFS) profile" evidence="8">
    <location>
        <begin position="62"/>
        <end position="478"/>
    </location>
</feature>
<dbReference type="PANTHER" id="PTHR43791:SF63">
    <property type="entry name" value="HIGH AFFINITY CYSTEINE TRANSPORTER"/>
    <property type="match status" value="1"/>
</dbReference>
<comment type="subcellular location">
    <subcellularLocation>
        <location evidence="1">Membrane</location>
        <topology evidence="1">Multi-pass membrane protein</topology>
    </subcellularLocation>
</comment>
<feature type="transmembrane region" description="Helical" evidence="7">
    <location>
        <begin position="419"/>
        <end position="436"/>
    </location>
</feature>
<reference evidence="9 10" key="1">
    <citation type="journal article" date="2016" name="BMC Genomics">
        <title>Comparative genomic and transcriptomic analyses of the Fuzhuan brick tea-fermentation fungus Aspergillus cristatus.</title>
        <authorList>
            <person name="Ge Y."/>
            <person name="Wang Y."/>
            <person name="Liu Y."/>
            <person name="Tan Y."/>
            <person name="Ren X."/>
            <person name="Zhang X."/>
            <person name="Hyde K.D."/>
            <person name="Liu Y."/>
            <person name="Liu Z."/>
        </authorList>
    </citation>
    <scope>NUCLEOTIDE SEQUENCE [LARGE SCALE GENOMIC DNA]</scope>
    <source>
        <strain evidence="9 10">GZAAS20.1005</strain>
    </source>
</reference>
<dbReference type="InterPro" id="IPR020846">
    <property type="entry name" value="MFS_dom"/>
</dbReference>
<protein>
    <recommendedName>
        <fullName evidence="8">Major facilitator superfamily (MFS) profile domain-containing protein</fullName>
    </recommendedName>
</protein>
<feature type="transmembrane region" description="Helical" evidence="7">
    <location>
        <begin position="99"/>
        <end position="117"/>
    </location>
</feature>
<evidence type="ECO:0000259" key="8">
    <source>
        <dbReference type="PROSITE" id="PS50850"/>
    </source>
</evidence>
<keyword evidence="5 7" id="KW-0472">Membrane</keyword>
<evidence type="ECO:0000256" key="3">
    <source>
        <dbReference type="ARBA" id="ARBA00022692"/>
    </source>
</evidence>
<feature type="transmembrane region" description="Helical" evidence="7">
    <location>
        <begin position="355"/>
        <end position="375"/>
    </location>
</feature>
<keyword evidence="2" id="KW-0813">Transport</keyword>
<dbReference type="InterPro" id="IPR011701">
    <property type="entry name" value="MFS"/>
</dbReference>
<dbReference type="FunFam" id="1.20.1250.20:FF:000064">
    <property type="entry name" value="MFS allantoate transporter"/>
    <property type="match status" value="1"/>
</dbReference>
<dbReference type="SUPFAM" id="SSF103473">
    <property type="entry name" value="MFS general substrate transporter"/>
    <property type="match status" value="1"/>
</dbReference>
<feature type="transmembrane region" description="Helical" evidence="7">
    <location>
        <begin position="62"/>
        <end position="87"/>
    </location>
</feature>
<dbReference type="Proteomes" id="UP000094569">
    <property type="component" value="Unassembled WGS sequence"/>
</dbReference>
<feature type="transmembrane region" description="Helical" evidence="7">
    <location>
        <begin position="158"/>
        <end position="179"/>
    </location>
</feature>
<evidence type="ECO:0000256" key="5">
    <source>
        <dbReference type="ARBA" id="ARBA00023136"/>
    </source>
</evidence>
<dbReference type="GO" id="GO:0033229">
    <property type="term" value="F:cysteine transmembrane transporter activity"/>
    <property type="evidence" value="ECO:0007669"/>
    <property type="project" value="TreeGrafter"/>
</dbReference>
<evidence type="ECO:0000256" key="6">
    <source>
        <dbReference type="ARBA" id="ARBA00037968"/>
    </source>
</evidence>
<dbReference type="VEuPathDB" id="FungiDB:SI65_06917"/>
<feature type="transmembrane region" description="Helical" evidence="7">
    <location>
        <begin position="224"/>
        <end position="243"/>
    </location>
</feature>
<dbReference type="PANTHER" id="PTHR43791">
    <property type="entry name" value="PERMEASE-RELATED"/>
    <property type="match status" value="1"/>
</dbReference>
<feature type="transmembrane region" description="Helical" evidence="7">
    <location>
        <begin position="129"/>
        <end position="146"/>
    </location>
</feature>
<dbReference type="AlphaFoldDB" id="A0A1E3B8F0"/>
<keyword evidence="10" id="KW-1185">Reference proteome</keyword>
<evidence type="ECO:0000256" key="1">
    <source>
        <dbReference type="ARBA" id="ARBA00004141"/>
    </source>
</evidence>
<dbReference type="Gene3D" id="1.20.1250.20">
    <property type="entry name" value="MFS general substrate transporter like domains"/>
    <property type="match status" value="2"/>
</dbReference>
<keyword evidence="4 7" id="KW-1133">Transmembrane helix</keyword>
<keyword evidence="3 7" id="KW-0812">Transmembrane</keyword>
<feature type="transmembrane region" description="Helical" evidence="7">
    <location>
        <begin position="448"/>
        <end position="473"/>
    </location>
</feature>
<name>A0A1E3B8F0_ASPCR</name>
<dbReference type="EMBL" id="JXNT01000008">
    <property type="protein sequence ID" value="ODM17242.1"/>
    <property type="molecule type" value="Genomic_DNA"/>
</dbReference>
<gene>
    <name evidence="9" type="ORF">SI65_06917</name>
</gene>
<evidence type="ECO:0000256" key="2">
    <source>
        <dbReference type="ARBA" id="ARBA00022448"/>
    </source>
</evidence>
<evidence type="ECO:0000313" key="10">
    <source>
        <dbReference type="Proteomes" id="UP000094569"/>
    </source>
</evidence>
<organism evidence="9 10">
    <name type="scientific">Aspergillus cristatus</name>
    <name type="common">Chinese Fuzhuan brick tea-fermentation fungus</name>
    <name type="synonym">Eurotium cristatum</name>
    <dbReference type="NCBI Taxonomy" id="573508"/>
    <lineage>
        <taxon>Eukaryota</taxon>
        <taxon>Fungi</taxon>
        <taxon>Dikarya</taxon>
        <taxon>Ascomycota</taxon>
        <taxon>Pezizomycotina</taxon>
        <taxon>Eurotiomycetes</taxon>
        <taxon>Eurotiomycetidae</taxon>
        <taxon>Eurotiales</taxon>
        <taxon>Aspergillaceae</taxon>
        <taxon>Aspergillus</taxon>
        <taxon>Aspergillus subgen. Aspergillus</taxon>
    </lineage>
</organism>
<accession>A0A1E3B8F0</accession>
<dbReference type="PROSITE" id="PS50850">
    <property type="entry name" value="MFS"/>
    <property type="match status" value="1"/>
</dbReference>
<sequence>MDKQETSHIERTISPRDKLSQIDAVKDSFRVDEEVQAYASQGHIEIDESTSRRLRVMIDRRVLVIMIVTYFLQALDKGTMSFASIMGIREQTGLVGQQYSWLTTCIYIAVLVVEYPTNWVIQRVPLAKYLGANVCIWGAVLSLHAACHNFTGLVTVRTLLGIFEACCQPIFVLCSGMWYKREEQAATVTYWYMMNGGQQIVGGLLAYCFSLIGNDRAIQSWQAIFLTYGCISFLWGIFVIYWMPDSPMRAKCFSESDKRLMVERVRSNQTGLQNKKFRSYQMWEAFRDPQMWCYCAIQVFTTLPTSGLGAFANIVIKGFDFTELQTQLLAMVLGFYIIIVLLSSAWLVKKTGQNLLVMLGFIIPSFIGTIVLMTVDNTTTATKAGLLISYYITLSFWSAQTLALSMISRNIAGATKKSTVVAATFISWAAGNAIGSPQVFLEKDAPKYFIAFGVHLGCYSAMTLCVIFLRFYLKRQNKKKDEILRAQGVDNADPALVYAFEDKTDRENLNFRYMY</sequence>
<feature type="transmembrane region" description="Helical" evidence="7">
    <location>
        <begin position="291"/>
        <end position="316"/>
    </location>
</feature>
<dbReference type="InterPro" id="IPR036259">
    <property type="entry name" value="MFS_trans_sf"/>
</dbReference>
<evidence type="ECO:0000256" key="4">
    <source>
        <dbReference type="ARBA" id="ARBA00022989"/>
    </source>
</evidence>
<feature type="transmembrane region" description="Helical" evidence="7">
    <location>
        <begin position="191"/>
        <end position="212"/>
    </location>
</feature>
<comment type="similarity">
    <text evidence="6">Belongs to the major facilitator superfamily. Allantoate permease family.</text>
</comment>